<comment type="caution">
    <text evidence="2">The sequence shown here is derived from an EMBL/GenBank/DDBJ whole genome shotgun (WGS) entry which is preliminary data.</text>
</comment>
<dbReference type="AlphaFoldDB" id="A0AAW6Y2K1"/>
<accession>A0AAW6Y2K1</accession>
<evidence type="ECO:0000313" key="2">
    <source>
        <dbReference type="EMBL" id="MDK6900831.1"/>
    </source>
</evidence>
<evidence type="ECO:0000256" key="1">
    <source>
        <dbReference type="SAM" id="Phobius"/>
    </source>
</evidence>
<gene>
    <name evidence="2" type="ORF">QP229_12820</name>
</gene>
<keyword evidence="1" id="KW-0472">Membrane</keyword>
<reference evidence="2" key="1">
    <citation type="submission" date="2023-05" db="EMBL/GenBank/DDBJ databases">
        <title>Cataloging the Phylogenetic Diversity of Human Bladder Bacteria.</title>
        <authorList>
            <person name="Du J."/>
        </authorList>
    </citation>
    <scope>NUCLEOTIDE SEQUENCE</scope>
    <source>
        <strain evidence="2">UMB8703</strain>
    </source>
</reference>
<evidence type="ECO:0000313" key="3">
    <source>
        <dbReference type="Proteomes" id="UP001230629"/>
    </source>
</evidence>
<dbReference type="EMBL" id="JASOIH010000593">
    <property type="protein sequence ID" value="MDK6900831.1"/>
    <property type="molecule type" value="Genomic_DNA"/>
</dbReference>
<organism evidence="2 3">
    <name type="scientific">Streptococcus agalactiae</name>
    <dbReference type="NCBI Taxonomy" id="1311"/>
    <lineage>
        <taxon>Bacteria</taxon>
        <taxon>Bacillati</taxon>
        <taxon>Bacillota</taxon>
        <taxon>Bacilli</taxon>
        <taxon>Lactobacillales</taxon>
        <taxon>Streptococcaceae</taxon>
        <taxon>Streptococcus</taxon>
    </lineage>
</organism>
<dbReference type="RefSeq" id="WP_285312382.1">
    <property type="nucleotide sequence ID" value="NZ_JASOIH010000593.1"/>
</dbReference>
<feature type="transmembrane region" description="Helical" evidence="1">
    <location>
        <begin position="33"/>
        <end position="52"/>
    </location>
</feature>
<name>A0AAW6Y2K1_STRAG</name>
<feature type="non-terminal residue" evidence="2">
    <location>
        <position position="74"/>
    </location>
</feature>
<sequence length="74" mass="8092">MTQSGSTASQEEPVEVGLKDFLARIYRLFYNKFFGLVLIMVMAALTMMGTLIEQAPAGTMADPASKEQFLASAR</sequence>
<protein>
    <recommendedName>
        <fullName evidence="4">ABC transporter permease</fullName>
    </recommendedName>
</protein>
<dbReference type="Proteomes" id="UP001230629">
    <property type="component" value="Unassembled WGS sequence"/>
</dbReference>
<keyword evidence="1" id="KW-0812">Transmembrane</keyword>
<evidence type="ECO:0008006" key="4">
    <source>
        <dbReference type="Google" id="ProtNLM"/>
    </source>
</evidence>
<proteinExistence type="predicted"/>
<keyword evidence="1" id="KW-1133">Transmembrane helix</keyword>